<dbReference type="CDD" id="cd00082">
    <property type="entry name" value="HisKA"/>
    <property type="match status" value="1"/>
</dbReference>
<accession>A0ABM8TNY0</accession>
<evidence type="ECO:0000313" key="11">
    <source>
        <dbReference type="EMBL" id="CAG2156583.1"/>
    </source>
</evidence>
<evidence type="ECO:0000256" key="5">
    <source>
        <dbReference type="ARBA" id="ARBA00022741"/>
    </source>
</evidence>
<gene>
    <name evidence="11" type="primary">sasA_8</name>
    <name evidence="11" type="ORF">LMG26411_05305</name>
</gene>
<evidence type="ECO:0000256" key="1">
    <source>
        <dbReference type="ARBA" id="ARBA00000085"/>
    </source>
</evidence>
<dbReference type="InterPro" id="IPR013767">
    <property type="entry name" value="PAS_fold"/>
</dbReference>
<dbReference type="SUPFAM" id="SSF47384">
    <property type="entry name" value="Homodimeric domain of signal transducing histidine kinase"/>
    <property type="match status" value="1"/>
</dbReference>
<dbReference type="Gene3D" id="1.10.287.130">
    <property type="match status" value="1"/>
</dbReference>
<dbReference type="Gene3D" id="3.30.450.20">
    <property type="entry name" value="PAS domain"/>
    <property type="match status" value="2"/>
</dbReference>
<proteinExistence type="predicted"/>
<dbReference type="Pfam" id="PF02518">
    <property type="entry name" value="HATPase_c"/>
    <property type="match status" value="1"/>
</dbReference>
<dbReference type="SMART" id="SM00388">
    <property type="entry name" value="HisKA"/>
    <property type="match status" value="1"/>
</dbReference>
<dbReference type="InterPro" id="IPR005467">
    <property type="entry name" value="His_kinase_dom"/>
</dbReference>
<feature type="domain" description="Histidine kinase" evidence="9">
    <location>
        <begin position="281"/>
        <end position="502"/>
    </location>
</feature>
<dbReference type="Proteomes" id="UP000672657">
    <property type="component" value="Unassembled WGS sequence"/>
</dbReference>
<evidence type="ECO:0000256" key="2">
    <source>
        <dbReference type="ARBA" id="ARBA00012438"/>
    </source>
</evidence>
<evidence type="ECO:0000259" key="9">
    <source>
        <dbReference type="PROSITE" id="PS50109"/>
    </source>
</evidence>
<dbReference type="SUPFAM" id="SSF55874">
    <property type="entry name" value="ATPase domain of HSP90 chaperone/DNA topoisomerase II/histidine kinase"/>
    <property type="match status" value="1"/>
</dbReference>
<feature type="domain" description="PAS" evidence="10">
    <location>
        <begin position="137"/>
        <end position="181"/>
    </location>
</feature>
<sequence>MAAGNMYQFGQDDFFRMVEALTLRVILHDADTKSILWANHAARETLGFTLEELPALKAPDMTRNAEKYRREVGLQWLDEAARTGQSVIEWCYRAKNGNEILSEAIATRVSLETRDVLMVQFRDISAEEALKRELRRSESRLRAFMQDLAEGVIVVDRSGHVAYVSESGCRILGRVESDVLGAEFDRLCEAPLLQVLRDQVAPDVTMRGSFSMRFQVRTAMGELRWHQAVTRYVEIEDDISGYLLLFRDVTAQVGAESMEREREREIEYLARYNAMGEMAMTIAHELSQPLAATRNFIEGASMRLAKNHADPEPIRFGLEAAARQVEHASLIIKSIREYVVKLEQAEVRVDLNDIVHDSAYFISLKCEEADVKLELTLSPEPLPISCEKVLLGQVILNIAFNAIEEMAALPPERRTLRIETCVTGGTGCGGPKAMLMVHDLGRGLPQAASQRIFDGFFSGKPGGNGIGLALCKSIVSRHRGDIWAQNREPFGTSFAFSVPLCGEPAEG</sequence>
<protein>
    <recommendedName>
        <fullName evidence="2">histidine kinase</fullName>
        <ecNumber evidence="2">2.7.13.3</ecNumber>
    </recommendedName>
</protein>
<dbReference type="Pfam" id="PF13426">
    <property type="entry name" value="PAS_9"/>
    <property type="match status" value="1"/>
</dbReference>
<organism evidence="11 12">
    <name type="scientific">Cupriavidus numazuensis</name>
    <dbReference type="NCBI Taxonomy" id="221992"/>
    <lineage>
        <taxon>Bacteria</taxon>
        <taxon>Pseudomonadati</taxon>
        <taxon>Pseudomonadota</taxon>
        <taxon>Betaproteobacteria</taxon>
        <taxon>Burkholderiales</taxon>
        <taxon>Burkholderiaceae</taxon>
        <taxon>Cupriavidus</taxon>
    </lineage>
</organism>
<dbReference type="InterPro" id="IPR000014">
    <property type="entry name" value="PAS"/>
</dbReference>
<dbReference type="Pfam" id="PF00989">
    <property type="entry name" value="PAS"/>
    <property type="match status" value="1"/>
</dbReference>
<dbReference type="PANTHER" id="PTHR43065:SF10">
    <property type="entry name" value="PEROXIDE STRESS-ACTIVATED HISTIDINE KINASE MAK3"/>
    <property type="match status" value="1"/>
</dbReference>
<name>A0ABM8TNY0_9BURK</name>
<reference evidence="11 12" key="1">
    <citation type="submission" date="2021-03" db="EMBL/GenBank/DDBJ databases">
        <authorList>
            <person name="Peeters C."/>
        </authorList>
    </citation>
    <scope>NUCLEOTIDE SEQUENCE [LARGE SCALE GENOMIC DNA]</scope>
    <source>
        <strain evidence="11 12">LMG 26411</strain>
    </source>
</reference>
<evidence type="ECO:0000256" key="7">
    <source>
        <dbReference type="ARBA" id="ARBA00022840"/>
    </source>
</evidence>
<dbReference type="SMART" id="SM00387">
    <property type="entry name" value="HATPase_c"/>
    <property type="match status" value="1"/>
</dbReference>
<dbReference type="InterPro" id="IPR035965">
    <property type="entry name" value="PAS-like_dom_sf"/>
</dbReference>
<dbReference type="SUPFAM" id="SSF55785">
    <property type="entry name" value="PYP-like sensor domain (PAS domain)"/>
    <property type="match status" value="2"/>
</dbReference>
<dbReference type="GO" id="GO:0016740">
    <property type="term" value="F:transferase activity"/>
    <property type="evidence" value="ECO:0007669"/>
    <property type="project" value="UniProtKB-KW"/>
</dbReference>
<keyword evidence="7" id="KW-0067">ATP-binding</keyword>
<dbReference type="InterPro" id="IPR004358">
    <property type="entry name" value="Sig_transdc_His_kin-like_C"/>
</dbReference>
<dbReference type="PRINTS" id="PR00344">
    <property type="entry name" value="BCTRLSENSOR"/>
</dbReference>
<evidence type="ECO:0000256" key="3">
    <source>
        <dbReference type="ARBA" id="ARBA00022553"/>
    </source>
</evidence>
<evidence type="ECO:0000259" key="10">
    <source>
        <dbReference type="PROSITE" id="PS50112"/>
    </source>
</evidence>
<dbReference type="InterPro" id="IPR003594">
    <property type="entry name" value="HATPase_dom"/>
</dbReference>
<keyword evidence="4 11" id="KW-0808">Transferase</keyword>
<dbReference type="InterPro" id="IPR003661">
    <property type="entry name" value="HisK_dim/P_dom"/>
</dbReference>
<dbReference type="InterPro" id="IPR036097">
    <property type="entry name" value="HisK_dim/P_sf"/>
</dbReference>
<dbReference type="CDD" id="cd00130">
    <property type="entry name" value="PAS"/>
    <property type="match status" value="2"/>
</dbReference>
<dbReference type="NCBIfam" id="TIGR00229">
    <property type="entry name" value="sensory_box"/>
    <property type="match status" value="2"/>
</dbReference>
<keyword evidence="3" id="KW-0597">Phosphoprotein</keyword>
<dbReference type="PROSITE" id="PS50112">
    <property type="entry name" value="PAS"/>
    <property type="match status" value="2"/>
</dbReference>
<comment type="catalytic activity">
    <reaction evidence="1">
        <text>ATP + protein L-histidine = ADP + protein N-phospho-L-histidine.</text>
        <dbReference type="EC" id="2.7.13.3"/>
    </reaction>
</comment>
<dbReference type="Gene3D" id="3.30.565.10">
    <property type="entry name" value="Histidine kinase-like ATPase, C-terminal domain"/>
    <property type="match status" value="1"/>
</dbReference>
<dbReference type="EMBL" id="CAJPVI010000037">
    <property type="protein sequence ID" value="CAG2156583.1"/>
    <property type="molecule type" value="Genomic_DNA"/>
</dbReference>
<feature type="domain" description="PAS" evidence="10">
    <location>
        <begin position="10"/>
        <end position="53"/>
    </location>
</feature>
<keyword evidence="8" id="KW-0902">Two-component regulatory system</keyword>
<dbReference type="EC" id="2.7.13.3" evidence="2"/>
<evidence type="ECO:0000256" key="4">
    <source>
        <dbReference type="ARBA" id="ARBA00022679"/>
    </source>
</evidence>
<evidence type="ECO:0000256" key="6">
    <source>
        <dbReference type="ARBA" id="ARBA00022777"/>
    </source>
</evidence>
<dbReference type="PROSITE" id="PS50109">
    <property type="entry name" value="HIS_KIN"/>
    <property type="match status" value="1"/>
</dbReference>
<evidence type="ECO:0000256" key="8">
    <source>
        <dbReference type="ARBA" id="ARBA00023012"/>
    </source>
</evidence>
<keyword evidence="5" id="KW-0547">Nucleotide-binding</keyword>
<comment type="caution">
    <text evidence="11">The sequence shown here is derived from an EMBL/GenBank/DDBJ whole genome shotgun (WGS) entry which is preliminary data.</text>
</comment>
<keyword evidence="12" id="KW-1185">Reference proteome</keyword>
<dbReference type="InterPro" id="IPR036890">
    <property type="entry name" value="HATPase_C_sf"/>
</dbReference>
<dbReference type="PANTHER" id="PTHR43065">
    <property type="entry name" value="SENSOR HISTIDINE KINASE"/>
    <property type="match status" value="1"/>
</dbReference>
<evidence type="ECO:0000313" key="12">
    <source>
        <dbReference type="Proteomes" id="UP000672657"/>
    </source>
</evidence>
<keyword evidence="6" id="KW-0418">Kinase</keyword>
<dbReference type="SMART" id="SM00091">
    <property type="entry name" value="PAS"/>
    <property type="match status" value="2"/>
</dbReference>